<dbReference type="SUPFAM" id="SSF57850">
    <property type="entry name" value="RING/U-box"/>
    <property type="match status" value="1"/>
</dbReference>
<evidence type="ECO:0000256" key="2">
    <source>
        <dbReference type="SAM" id="Phobius"/>
    </source>
</evidence>
<dbReference type="InterPro" id="IPR013083">
    <property type="entry name" value="Znf_RING/FYVE/PHD"/>
</dbReference>
<organism evidence="4 5">
    <name type="scientific">Nepenthes gracilis</name>
    <name type="common">Slender pitcher plant</name>
    <dbReference type="NCBI Taxonomy" id="150966"/>
    <lineage>
        <taxon>Eukaryota</taxon>
        <taxon>Viridiplantae</taxon>
        <taxon>Streptophyta</taxon>
        <taxon>Embryophyta</taxon>
        <taxon>Tracheophyta</taxon>
        <taxon>Spermatophyta</taxon>
        <taxon>Magnoliopsida</taxon>
        <taxon>eudicotyledons</taxon>
        <taxon>Gunneridae</taxon>
        <taxon>Pentapetalae</taxon>
        <taxon>Caryophyllales</taxon>
        <taxon>Nepenthaceae</taxon>
        <taxon>Nepenthes</taxon>
    </lineage>
</organism>
<dbReference type="EMBL" id="BSYO01000025">
    <property type="protein sequence ID" value="GMH23095.1"/>
    <property type="molecule type" value="Genomic_DNA"/>
</dbReference>
<dbReference type="AlphaFoldDB" id="A0AAD3T4X9"/>
<evidence type="ECO:0000313" key="4">
    <source>
        <dbReference type="EMBL" id="GMH23095.1"/>
    </source>
</evidence>
<dbReference type="Gene3D" id="3.30.40.10">
    <property type="entry name" value="Zinc/RING finger domain, C3HC4 (zinc finger)"/>
    <property type="match status" value="1"/>
</dbReference>
<dbReference type="Proteomes" id="UP001279734">
    <property type="component" value="Unassembled WGS sequence"/>
</dbReference>
<dbReference type="Pfam" id="PF13639">
    <property type="entry name" value="zf-RING_2"/>
    <property type="match status" value="1"/>
</dbReference>
<keyword evidence="2" id="KW-1133">Transmembrane helix</keyword>
<gene>
    <name evidence="4" type="ORF">Nepgr_024938</name>
</gene>
<comment type="caution">
    <text evidence="4">The sequence shown here is derived from an EMBL/GenBank/DDBJ whole genome shotgun (WGS) entry which is preliminary data.</text>
</comment>
<reference evidence="4" key="1">
    <citation type="submission" date="2023-05" db="EMBL/GenBank/DDBJ databases">
        <title>Nepenthes gracilis genome sequencing.</title>
        <authorList>
            <person name="Fukushima K."/>
        </authorList>
    </citation>
    <scope>NUCLEOTIDE SEQUENCE</scope>
    <source>
        <strain evidence="4">SING2019-196</strain>
    </source>
</reference>
<proteinExistence type="predicted"/>
<keyword evidence="1" id="KW-0863">Zinc-finger</keyword>
<keyword evidence="5" id="KW-1185">Reference proteome</keyword>
<accession>A0AAD3T4X9</accession>
<dbReference type="GO" id="GO:0016567">
    <property type="term" value="P:protein ubiquitination"/>
    <property type="evidence" value="ECO:0007669"/>
    <property type="project" value="TreeGrafter"/>
</dbReference>
<sequence length="192" mass="20927">MLTSNSLPSLSVPIKLKALPLLFLQHQKTLTMSPLCFIFMLLTLILLPTLIYVFFFLIKWRPSDPPCRPPTTAGATSGEVTMNEKATIAGGLEKQAIVVVKISGQEAEVEGYGTGDCPVCLSVFSDGDVLRRLSMCKHLFHACCIDKWLCSHSSCPVCRAFVASKPRKIPMVSAGYEDDDLHQGLPDSAALV</sequence>
<keyword evidence="1" id="KW-0862">Zinc</keyword>
<protein>
    <recommendedName>
        <fullName evidence="3">RING-type domain-containing protein</fullName>
    </recommendedName>
</protein>
<feature type="transmembrane region" description="Helical" evidence="2">
    <location>
        <begin position="32"/>
        <end position="58"/>
    </location>
</feature>
<dbReference type="PANTHER" id="PTHR45676">
    <property type="entry name" value="RING-H2 FINGER PROTEIN ATL51-RELATED"/>
    <property type="match status" value="1"/>
</dbReference>
<evidence type="ECO:0000256" key="1">
    <source>
        <dbReference type="PROSITE-ProRule" id="PRU00175"/>
    </source>
</evidence>
<keyword evidence="1" id="KW-0479">Metal-binding</keyword>
<dbReference type="CDD" id="cd16461">
    <property type="entry name" value="RING-H2_EL5-like"/>
    <property type="match status" value="1"/>
</dbReference>
<evidence type="ECO:0000259" key="3">
    <source>
        <dbReference type="PROSITE" id="PS50089"/>
    </source>
</evidence>
<dbReference type="PROSITE" id="PS50089">
    <property type="entry name" value="ZF_RING_2"/>
    <property type="match status" value="1"/>
</dbReference>
<dbReference type="SMART" id="SM00184">
    <property type="entry name" value="RING"/>
    <property type="match status" value="1"/>
</dbReference>
<dbReference type="GO" id="GO:0008270">
    <property type="term" value="F:zinc ion binding"/>
    <property type="evidence" value="ECO:0007669"/>
    <property type="project" value="UniProtKB-KW"/>
</dbReference>
<keyword evidence="2" id="KW-0472">Membrane</keyword>
<name>A0AAD3T4X9_NEPGR</name>
<dbReference type="InterPro" id="IPR001841">
    <property type="entry name" value="Znf_RING"/>
</dbReference>
<keyword evidence="2" id="KW-0812">Transmembrane</keyword>
<feature type="domain" description="RING-type" evidence="3">
    <location>
        <begin position="117"/>
        <end position="159"/>
    </location>
</feature>
<evidence type="ECO:0000313" key="5">
    <source>
        <dbReference type="Proteomes" id="UP001279734"/>
    </source>
</evidence>
<dbReference type="PANTHER" id="PTHR45676:SF88">
    <property type="entry name" value="RING-H2 FINGER PROTEIN ATL33"/>
    <property type="match status" value="1"/>
</dbReference>